<dbReference type="GO" id="GO:0015074">
    <property type="term" value="P:DNA integration"/>
    <property type="evidence" value="ECO:0007669"/>
    <property type="project" value="InterPro"/>
</dbReference>
<dbReference type="InterPro" id="IPR001584">
    <property type="entry name" value="Integrase_cat-core"/>
</dbReference>
<protein>
    <recommendedName>
        <fullName evidence="1">Integrase catalytic domain-containing protein</fullName>
    </recommendedName>
</protein>
<proteinExistence type="predicted"/>
<accession>A0A1M6M3R5</accession>
<keyword evidence="3" id="KW-1185">Reference proteome</keyword>
<dbReference type="InterPro" id="IPR012337">
    <property type="entry name" value="RNaseH-like_sf"/>
</dbReference>
<gene>
    <name evidence="2" type="ORF">SAMN02745248_00936</name>
</gene>
<dbReference type="SUPFAM" id="SSF53098">
    <property type="entry name" value="Ribonuclease H-like"/>
    <property type="match status" value="1"/>
</dbReference>
<dbReference type="Proteomes" id="UP000183952">
    <property type="component" value="Unassembled WGS sequence"/>
</dbReference>
<evidence type="ECO:0000259" key="1">
    <source>
        <dbReference type="PROSITE" id="PS50994"/>
    </source>
</evidence>
<evidence type="ECO:0000313" key="3">
    <source>
        <dbReference type="Proteomes" id="UP000183952"/>
    </source>
</evidence>
<dbReference type="STRING" id="1121331.SAMN02745248_00936"/>
<dbReference type="AlphaFoldDB" id="A0A1M6M3R5"/>
<feature type="domain" description="Integrase catalytic" evidence="1">
    <location>
        <begin position="108"/>
        <end position="218"/>
    </location>
</feature>
<name>A0A1M6M3R5_9CLOT</name>
<evidence type="ECO:0000313" key="2">
    <source>
        <dbReference type="EMBL" id="SHJ78075.1"/>
    </source>
</evidence>
<dbReference type="EMBL" id="FRAD01000006">
    <property type="protein sequence ID" value="SHJ78075.1"/>
    <property type="molecule type" value="Genomic_DNA"/>
</dbReference>
<dbReference type="PROSITE" id="PS50994">
    <property type="entry name" value="INTEGRASE"/>
    <property type="match status" value="1"/>
</dbReference>
<sequence length="336" mass="38782">MRKVNLRMNEERKYEVIKRLIDSNGNKERAAVALGCTVRHINRLINGYKAKGKEYFIHGNRGRRPVHAMDEKTKQLIIDLYKTKFGDSNFTHFSELLLKPYEIIASPDRRTVFEYKQKKSTSIEEDTFTQFGYACKQLGIEIQATSVAQAKGRVERLFQTLQSRLPVEMRLAGITTIEQANEFLNSYIKEFNSQFALPLDNTKSVFETQPSAEKINLILAVISQRKVDNGSCIKYKNNYYIPVSNSGIAVHYHKGTSGLIIKAFNEQLYISIKDNVYSLELIPNHVPTSKNFDFISLPKKPRKKYIPPMSHPWKQDSFEEYCKKQAHRMENVALSV</sequence>
<organism evidence="2 3">
    <name type="scientific">Hathewaya proteolytica DSM 3090</name>
    <dbReference type="NCBI Taxonomy" id="1121331"/>
    <lineage>
        <taxon>Bacteria</taxon>
        <taxon>Bacillati</taxon>
        <taxon>Bacillota</taxon>
        <taxon>Clostridia</taxon>
        <taxon>Eubacteriales</taxon>
        <taxon>Clostridiaceae</taxon>
        <taxon>Hathewaya</taxon>
    </lineage>
</organism>
<reference evidence="2 3" key="1">
    <citation type="submission" date="2016-11" db="EMBL/GenBank/DDBJ databases">
        <authorList>
            <person name="Jaros S."/>
            <person name="Januszkiewicz K."/>
            <person name="Wedrychowicz H."/>
        </authorList>
    </citation>
    <scope>NUCLEOTIDE SEQUENCE [LARGE SCALE GENOMIC DNA]</scope>
    <source>
        <strain evidence="2 3">DSM 3090</strain>
    </source>
</reference>